<name>A0A7C5HCK5_9CHLB</name>
<feature type="domain" description="RCK C-terminal" evidence="1">
    <location>
        <begin position="16"/>
        <end position="100"/>
    </location>
</feature>
<dbReference type="InterPro" id="IPR036721">
    <property type="entry name" value="RCK_C_sf"/>
</dbReference>
<dbReference type="GO" id="GO:0006813">
    <property type="term" value="P:potassium ion transport"/>
    <property type="evidence" value="ECO:0007669"/>
    <property type="project" value="InterPro"/>
</dbReference>
<dbReference type="Pfam" id="PF02080">
    <property type="entry name" value="TrkA_C"/>
    <property type="match status" value="1"/>
</dbReference>
<dbReference type="PROSITE" id="PS51202">
    <property type="entry name" value="RCK_C"/>
    <property type="match status" value="1"/>
</dbReference>
<dbReference type="Gene3D" id="3.30.70.1450">
    <property type="entry name" value="Regulator of K+ conductance, C-terminal domain"/>
    <property type="match status" value="1"/>
</dbReference>
<dbReference type="GO" id="GO:0008324">
    <property type="term" value="F:monoatomic cation transmembrane transporter activity"/>
    <property type="evidence" value="ECO:0007669"/>
    <property type="project" value="InterPro"/>
</dbReference>
<gene>
    <name evidence="2" type="ORF">ENL01_01875</name>
</gene>
<comment type="caution">
    <text evidence="2">The sequence shown here is derived from an EMBL/GenBank/DDBJ whole genome shotgun (WGS) entry which is preliminary data.</text>
</comment>
<dbReference type="EMBL" id="DRSK01000110">
    <property type="protein sequence ID" value="HHE07654.1"/>
    <property type="molecule type" value="Genomic_DNA"/>
</dbReference>
<dbReference type="Proteomes" id="UP000886059">
    <property type="component" value="Unassembled WGS sequence"/>
</dbReference>
<protein>
    <recommendedName>
        <fullName evidence="1">RCK C-terminal domain-containing protein</fullName>
    </recommendedName>
</protein>
<sequence>MMGAVYAGEPVAFEAVRSIVLRREDERIDEVAVGMRLVGKELWELRTAMHRLVLLGVVRNDEQGSVFHFNPDDDWPLEASDKLIVLGHSSAVDHFKRKAQ</sequence>
<proteinExistence type="predicted"/>
<evidence type="ECO:0000259" key="1">
    <source>
        <dbReference type="PROSITE" id="PS51202"/>
    </source>
</evidence>
<accession>A0A7C5HCK5</accession>
<reference evidence="2" key="1">
    <citation type="journal article" date="2020" name="mSystems">
        <title>Genome- and Community-Level Interaction Insights into Carbon Utilization and Element Cycling Functions of Hydrothermarchaeota in Hydrothermal Sediment.</title>
        <authorList>
            <person name="Zhou Z."/>
            <person name="Liu Y."/>
            <person name="Xu W."/>
            <person name="Pan J."/>
            <person name="Luo Z.H."/>
            <person name="Li M."/>
        </authorList>
    </citation>
    <scope>NUCLEOTIDE SEQUENCE [LARGE SCALE GENOMIC DNA]</scope>
    <source>
        <strain evidence="2">HyVt-628</strain>
    </source>
</reference>
<organism evidence="2">
    <name type="scientific">Chlorobaculum parvum</name>
    <dbReference type="NCBI Taxonomy" id="274539"/>
    <lineage>
        <taxon>Bacteria</taxon>
        <taxon>Pseudomonadati</taxon>
        <taxon>Chlorobiota</taxon>
        <taxon>Chlorobiia</taxon>
        <taxon>Chlorobiales</taxon>
        <taxon>Chlorobiaceae</taxon>
        <taxon>Chlorobaculum</taxon>
    </lineage>
</organism>
<evidence type="ECO:0000313" key="2">
    <source>
        <dbReference type="EMBL" id="HHE07654.1"/>
    </source>
</evidence>
<dbReference type="AlphaFoldDB" id="A0A7C5HCK5"/>
<dbReference type="SUPFAM" id="SSF116726">
    <property type="entry name" value="TrkA C-terminal domain-like"/>
    <property type="match status" value="1"/>
</dbReference>
<dbReference type="InterPro" id="IPR006037">
    <property type="entry name" value="RCK_C"/>
</dbReference>